<name>W7XA50_TETTS</name>
<evidence type="ECO:0000313" key="2">
    <source>
        <dbReference type="EMBL" id="EWS73278.1"/>
    </source>
</evidence>
<evidence type="ECO:0000313" key="3">
    <source>
        <dbReference type="Proteomes" id="UP000009168"/>
    </source>
</evidence>
<proteinExistence type="predicted"/>
<sequence>MFQLSFDKEIILLKRSLKANQYFLLPIIVNLQVAALLYHIFQLYQVDFPIVCIELCLFRQSLDCRAKDLVDTQRAQILLGFLKPIHLLEIQHDERKLHSFARTIQINNCQIKEQQSWLFFSILQGCQQNMKIHSDF</sequence>
<evidence type="ECO:0000256" key="1">
    <source>
        <dbReference type="SAM" id="Phobius"/>
    </source>
</evidence>
<feature type="transmembrane region" description="Helical" evidence="1">
    <location>
        <begin position="21"/>
        <end position="41"/>
    </location>
</feature>
<protein>
    <submittedName>
        <fullName evidence="2">Transmembrane protein, putative</fullName>
    </submittedName>
</protein>
<dbReference type="EMBL" id="GG662621">
    <property type="protein sequence ID" value="EWS73278.1"/>
    <property type="molecule type" value="Genomic_DNA"/>
</dbReference>
<dbReference type="KEGG" id="tet:TTHERM_000218868"/>
<dbReference type="InParanoid" id="W7XA50"/>
<keyword evidence="1" id="KW-1133">Transmembrane helix</keyword>
<organism evidence="2 3">
    <name type="scientific">Tetrahymena thermophila (strain SB210)</name>
    <dbReference type="NCBI Taxonomy" id="312017"/>
    <lineage>
        <taxon>Eukaryota</taxon>
        <taxon>Sar</taxon>
        <taxon>Alveolata</taxon>
        <taxon>Ciliophora</taxon>
        <taxon>Intramacronucleata</taxon>
        <taxon>Oligohymenophorea</taxon>
        <taxon>Hymenostomatida</taxon>
        <taxon>Tetrahymenina</taxon>
        <taxon>Tetrahymenidae</taxon>
        <taxon>Tetrahymena</taxon>
    </lineage>
</organism>
<keyword evidence="3" id="KW-1185">Reference proteome</keyword>
<dbReference type="GeneID" id="24437855"/>
<dbReference type="Proteomes" id="UP000009168">
    <property type="component" value="Unassembled WGS sequence"/>
</dbReference>
<keyword evidence="1" id="KW-0472">Membrane</keyword>
<gene>
    <name evidence="2" type="ORF">TTHERM_000218868</name>
</gene>
<reference evidence="3" key="1">
    <citation type="journal article" date="2006" name="PLoS Biol.">
        <title>Macronuclear genome sequence of the ciliate Tetrahymena thermophila, a model eukaryote.</title>
        <authorList>
            <person name="Eisen J.A."/>
            <person name="Coyne R.S."/>
            <person name="Wu M."/>
            <person name="Wu D."/>
            <person name="Thiagarajan M."/>
            <person name="Wortman J.R."/>
            <person name="Badger J.H."/>
            <person name="Ren Q."/>
            <person name="Amedeo P."/>
            <person name="Jones K.M."/>
            <person name="Tallon L.J."/>
            <person name="Delcher A.L."/>
            <person name="Salzberg S.L."/>
            <person name="Silva J.C."/>
            <person name="Haas B.J."/>
            <person name="Majoros W.H."/>
            <person name="Farzad M."/>
            <person name="Carlton J.M."/>
            <person name="Smith R.K. Jr."/>
            <person name="Garg J."/>
            <person name="Pearlman R.E."/>
            <person name="Karrer K.M."/>
            <person name="Sun L."/>
            <person name="Manning G."/>
            <person name="Elde N.C."/>
            <person name="Turkewitz A.P."/>
            <person name="Asai D.J."/>
            <person name="Wilkes D.E."/>
            <person name="Wang Y."/>
            <person name="Cai H."/>
            <person name="Collins K."/>
            <person name="Stewart B.A."/>
            <person name="Lee S.R."/>
            <person name="Wilamowska K."/>
            <person name="Weinberg Z."/>
            <person name="Ruzzo W.L."/>
            <person name="Wloga D."/>
            <person name="Gaertig J."/>
            <person name="Frankel J."/>
            <person name="Tsao C.-C."/>
            <person name="Gorovsky M.A."/>
            <person name="Keeling P.J."/>
            <person name="Waller R.F."/>
            <person name="Patron N.J."/>
            <person name="Cherry J.M."/>
            <person name="Stover N.A."/>
            <person name="Krieger C.J."/>
            <person name="del Toro C."/>
            <person name="Ryder H.F."/>
            <person name="Williamson S.C."/>
            <person name="Barbeau R.A."/>
            <person name="Hamilton E.P."/>
            <person name="Orias E."/>
        </authorList>
    </citation>
    <scope>NUCLEOTIDE SEQUENCE [LARGE SCALE GENOMIC DNA]</scope>
    <source>
        <strain evidence="3">SB210</strain>
    </source>
</reference>
<dbReference type="AlphaFoldDB" id="W7XA50"/>
<keyword evidence="1 2" id="KW-0812">Transmembrane</keyword>
<accession>W7XA50</accession>
<dbReference type="RefSeq" id="XP_012654187.1">
    <property type="nucleotide sequence ID" value="XM_012798733.1"/>
</dbReference>